<reference evidence="8 9" key="1">
    <citation type="submission" date="2016-03" db="EMBL/GenBank/DDBJ databases">
        <authorList>
            <person name="Ploux O."/>
        </authorList>
    </citation>
    <scope>NUCLEOTIDE SEQUENCE [LARGE SCALE GENOMIC DNA]</scope>
    <source>
        <strain evidence="8 9">UAMH 11012</strain>
    </source>
</reference>
<dbReference type="PANTHER" id="PTHR33572:SF17">
    <property type="entry name" value="SEXUAL DEVELOPMENT REGULATOR VELC"/>
    <property type="match status" value="1"/>
</dbReference>
<dbReference type="InterPro" id="IPR038491">
    <property type="entry name" value="Velvet_dom_sf"/>
</dbReference>
<sequence>MSLKTEPPKSYGGPPPPPPPPAYTYASEIDPSRVPPSLPPMSSLLRHDQDQQEAQPYMARQFMPPYNMTKQHPLWLAQADPNSPVLHIYHPPQPPLNSHFVQTSAEPMLVPLQPEHTFAVPSNQGAAPQRRTAKKILQRRQDHPKDQSQERKDSPELSLRYQEQTRGQYDSPESSYSRRESASLPSPIDPSMRRMSSQSQGSRSMPISGLLSDAPDPVNQRPSPKYTLRMRQQPIAARACGFGERDRRVIDPPPILQMSVEDPNSSPEELRALIRQPYSVVHCVLWDPVKDQDDTAMPGTTDKRQQRRLMGTLVASPFVGNDEHGVEGCFFTFPDLSVRTPGTYSLKFSLINLDPSRMMPGSREPVKSVVKSSVFHVYNAKDFGGMRASTELTKTLKHQGCLISVKKGNNKPSGSRARDDEEDDEDDDEDDDGDRSTSIKRGKRPKR</sequence>
<evidence type="ECO:0000256" key="4">
    <source>
        <dbReference type="ARBA" id="ARBA00023163"/>
    </source>
</evidence>
<keyword evidence="5" id="KW-0539">Nucleus</keyword>
<dbReference type="PROSITE" id="PS51821">
    <property type="entry name" value="VELVET"/>
    <property type="match status" value="1"/>
</dbReference>
<feature type="region of interest" description="Disordered" evidence="6">
    <location>
        <begin position="403"/>
        <end position="447"/>
    </location>
</feature>
<name>A0A1L7X9C7_9HELO</name>
<protein>
    <recommendedName>
        <fullName evidence="7">Velvet domain-containing protein</fullName>
    </recommendedName>
</protein>
<feature type="domain" description="Velvet" evidence="7">
    <location>
        <begin position="219"/>
        <end position="406"/>
    </location>
</feature>
<evidence type="ECO:0000313" key="9">
    <source>
        <dbReference type="Proteomes" id="UP000184330"/>
    </source>
</evidence>
<evidence type="ECO:0000259" key="7">
    <source>
        <dbReference type="PROSITE" id="PS51821"/>
    </source>
</evidence>
<accession>A0A1L7X9C7</accession>
<comment type="subcellular location">
    <subcellularLocation>
        <location evidence="1">Nucleus</location>
    </subcellularLocation>
</comment>
<evidence type="ECO:0000256" key="5">
    <source>
        <dbReference type="ARBA" id="ARBA00023242"/>
    </source>
</evidence>
<feature type="compositionally biased region" description="Low complexity" evidence="6">
    <location>
        <begin position="193"/>
        <end position="205"/>
    </location>
</feature>
<evidence type="ECO:0000256" key="3">
    <source>
        <dbReference type="ARBA" id="ARBA00023015"/>
    </source>
</evidence>
<dbReference type="Pfam" id="PF11754">
    <property type="entry name" value="Velvet"/>
    <property type="match status" value="2"/>
</dbReference>
<evidence type="ECO:0000313" key="8">
    <source>
        <dbReference type="EMBL" id="CZR61633.1"/>
    </source>
</evidence>
<dbReference type="STRING" id="576137.A0A1L7X9C7"/>
<evidence type="ECO:0000256" key="2">
    <source>
        <dbReference type="ARBA" id="ARBA00022969"/>
    </source>
</evidence>
<gene>
    <name evidence="8" type="ORF">PAC_11530</name>
</gene>
<evidence type="ECO:0000256" key="6">
    <source>
        <dbReference type="SAM" id="MobiDB-lite"/>
    </source>
</evidence>
<dbReference type="PANTHER" id="PTHR33572">
    <property type="entry name" value="SPORE DEVELOPMENT REGULATOR VOSA"/>
    <property type="match status" value="1"/>
</dbReference>
<keyword evidence="3" id="KW-0805">Transcription regulation</keyword>
<proteinExistence type="predicted"/>
<feature type="compositionally biased region" description="Polar residues" evidence="6">
    <location>
        <begin position="161"/>
        <end position="175"/>
    </location>
</feature>
<feature type="compositionally biased region" description="Basic residues" evidence="6">
    <location>
        <begin position="438"/>
        <end position="447"/>
    </location>
</feature>
<dbReference type="InterPro" id="IPR037525">
    <property type="entry name" value="Velvet_dom"/>
</dbReference>
<feature type="region of interest" description="Disordered" evidence="6">
    <location>
        <begin position="1"/>
        <end position="55"/>
    </location>
</feature>
<evidence type="ECO:0000256" key="1">
    <source>
        <dbReference type="ARBA" id="ARBA00004123"/>
    </source>
</evidence>
<dbReference type="InterPro" id="IPR021740">
    <property type="entry name" value="Velvet"/>
</dbReference>
<dbReference type="AlphaFoldDB" id="A0A1L7X9C7"/>
<feature type="compositionally biased region" description="Basic and acidic residues" evidence="6">
    <location>
        <begin position="139"/>
        <end position="155"/>
    </location>
</feature>
<dbReference type="GO" id="GO:0005634">
    <property type="term" value="C:nucleus"/>
    <property type="evidence" value="ECO:0007669"/>
    <property type="project" value="UniProtKB-SubCell"/>
</dbReference>
<keyword evidence="9" id="KW-1185">Reference proteome</keyword>
<dbReference type="Gene3D" id="2.60.40.3960">
    <property type="entry name" value="Velvet domain"/>
    <property type="match status" value="1"/>
</dbReference>
<keyword evidence="4" id="KW-0804">Transcription</keyword>
<feature type="compositionally biased region" description="Acidic residues" evidence="6">
    <location>
        <begin position="420"/>
        <end position="433"/>
    </location>
</feature>
<dbReference type="GO" id="GO:0030435">
    <property type="term" value="P:sporulation resulting in formation of a cellular spore"/>
    <property type="evidence" value="ECO:0007669"/>
    <property type="project" value="UniProtKB-KW"/>
</dbReference>
<dbReference type="EMBL" id="FJOG01000018">
    <property type="protein sequence ID" value="CZR61633.1"/>
    <property type="molecule type" value="Genomic_DNA"/>
</dbReference>
<feature type="region of interest" description="Disordered" evidence="6">
    <location>
        <begin position="113"/>
        <end position="227"/>
    </location>
</feature>
<keyword evidence="2" id="KW-0749">Sporulation</keyword>
<organism evidence="8 9">
    <name type="scientific">Phialocephala subalpina</name>
    <dbReference type="NCBI Taxonomy" id="576137"/>
    <lineage>
        <taxon>Eukaryota</taxon>
        <taxon>Fungi</taxon>
        <taxon>Dikarya</taxon>
        <taxon>Ascomycota</taxon>
        <taxon>Pezizomycotina</taxon>
        <taxon>Leotiomycetes</taxon>
        <taxon>Helotiales</taxon>
        <taxon>Mollisiaceae</taxon>
        <taxon>Phialocephala</taxon>
        <taxon>Phialocephala fortinii species complex</taxon>
    </lineage>
</organism>
<feature type="compositionally biased region" description="Pro residues" evidence="6">
    <location>
        <begin position="13"/>
        <end position="22"/>
    </location>
</feature>
<dbReference type="OrthoDB" id="3056235at2759"/>
<dbReference type="Proteomes" id="UP000184330">
    <property type="component" value="Unassembled WGS sequence"/>
</dbReference>